<proteinExistence type="predicted"/>
<gene>
    <name evidence="1" type="ORF">ADM90_22865</name>
</gene>
<dbReference type="OrthoDB" id="1730007at2"/>
<dbReference type="Proteomes" id="UP000037977">
    <property type="component" value="Unassembled WGS sequence"/>
</dbReference>
<reference evidence="1 2" key="1">
    <citation type="submission" date="2015-07" db="EMBL/GenBank/DDBJ databases">
        <title>Genome sequencing project for genomic taxonomy and phylogenomics of Bacillus-like bacteria.</title>
        <authorList>
            <person name="Liu B."/>
            <person name="Wang J."/>
            <person name="Zhu Y."/>
            <person name="Liu G."/>
            <person name="Chen Q."/>
            <person name="Chen Z."/>
            <person name="Che J."/>
            <person name="Ge C."/>
            <person name="Shi H."/>
            <person name="Pan Z."/>
            <person name="Liu X."/>
        </authorList>
    </citation>
    <scope>NUCLEOTIDE SEQUENCE [LARGE SCALE GENOMIC DNA]</scope>
    <source>
        <strain evidence="1 2">DSM 54</strain>
    </source>
</reference>
<organism evidence="1 2">
    <name type="scientific">Lysinibacillus macroides</name>
    <dbReference type="NCBI Taxonomy" id="33935"/>
    <lineage>
        <taxon>Bacteria</taxon>
        <taxon>Bacillati</taxon>
        <taxon>Bacillota</taxon>
        <taxon>Bacilli</taxon>
        <taxon>Bacillales</taxon>
        <taxon>Bacillaceae</taxon>
        <taxon>Lysinibacillus</taxon>
    </lineage>
</organism>
<evidence type="ECO:0008006" key="3">
    <source>
        <dbReference type="Google" id="ProtNLM"/>
    </source>
</evidence>
<dbReference type="PATRIC" id="fig|33935.3.peg.3824"/>
<dbReference type="STRING" id="33935.ADM90_22865"/>
<evidence type="ECO:0000313" key="1">
    <source>
        <dbReference type="EMBL" id="KOY80052.1"/>
    </source>
</evidence>
<name>A0A0M9DH42_9BACI</name>
<dbReference type="AlphaFoldDB" id="A0A0M9DH42"/>
<protein>
    <recommendedName>
        <fullName evidence="3">Cytoplasmic protein</fullName>
    </recommendedName>
</protein>
<sequence>MFQQLRTLTLTNGRIKHLDVEYEQLNIRGAVALHQEVRMKKVSTHGHSSFYFPTIVQVFNSTGSCTLKDYCEIDELTNAGNIKISNGCVQKITSSGRLMIEGKLQCEHFEALGIVKAAQLVANHFHLKLSGESKIDRLLAENVVIEKDKVTLLPLFKKKLICHTISGKQLKLSYTSAAIVEGEVVIVGENCLIERLYYTDEYSIASNAVVHHIIRREKE</sequence>
<comment type="caution">
    <text evidence="1">The sequence shown here is derived from an EMBL/GenBank/DDBJ whole genome shotgun (WGS) entry which is preliminary data.</text>
</comment>
<dbReference type="RefSeq" id="WP_053997149.1">
    <property type="nucleotide sequence ID" value="NZ_CP065643.1"/>
</dbReference>
<dbReference type="EMBL" id="LGCI01000014">
    <property type="protein sequence ID" value="KOY80052.1"/>
    <property type="molecule type" value="Genomic_DNA"/>
</dbReference>
<accession>A0A0M9DH42</accession>
<evidence type="ECO:0000313" key="2">
    <source>
        <dbReference type="Proteomes" id="UP000037977"/>
    </source>
</evidence>
<keyword evidence="2" id="KW-1185">Reference proteome</keyword>